<evidence type="ECO:0000259" key="8">
    <source>
        <dbReference type="SMART" id="SM00839"/>
    </source>
</evidence>
<comment type="similarity">
    <text evidence="1 3 7">Belongs to the Glu/Leu/Phe/Val dehydrogenases family.</text>
</comment>
<reference evidence="10" key="1">
    <citation type="submission" date="2018-02" db="EMBL/GenBank/DDBJ databases">
        <title>Genome sequencing of Solimonas sp. HR-BB.</title>
        <authorList>
            <person name="Lee Y."/>
            <person name="Jeon C.O."/>
        </authorList>
    </citation>
    <scope>NUCLEOTIDE SEQUENCE [LARGE SCALE GENOMIC DNA]</scope>
    <source>
        <strain evidence="10">HR-U</strain>
    </source>
</reference>
<dbReference type="Pfam" id="PF00208">
    <property type="entry name" value="ELFV_dehydrog"/>
    <property type="match status" value="1"/>
</dbReference>
<evidence type="ECO:0000256" key="2">
    <source>
        <dbReference type="ARBA" id="ARBA00023002"/>
    </source>
</evidence>
<dbReference type="PRINTS" id="PR00082">
    <property type="entry name" value="GLFDHDRGNASE"/>
</dbReference>
<feature type="binding site" evidence="5">
    <location>
        <position position="340"/>
    </location>
    <ligand>
        <name>substrate</name>
    </ligand>
</feature>
<proteinExistence type="inferred from homology"/>
<dbReference type="FunFam" id="3.40.50.10860:FF:000003">
    <property type="entry name" value="Glutamate dehydrogenase"/>
    <property type="match status" value="1"/>
</dbReference>
<organism evidence="9 10">
    <name type="scientific">Siphonobacter curvatus</name>
    <dbReference type="NCBI Taxonomy" id="2094562"/>
    <lineage>
        <taxon>Bacteria</taxon>
        <taxon>Pseudomonadati</taxon>
        <taxon>Bacteroidota</taxon>
        <taxon>Cytophagia</taxon>
        <taxon>Cytophagales</taxon>
        <taxon>Cytophagaceae</taxon>
        <taxon>Siphonobacter</taxon>
    </lineage>
</organism>
<dbReference type="InterPro" id="IPR046346">
    <property type="entry name" value="Aminoacid_DH-like_N_sf"/>
</dbReference>
<dbReference type="GO" id="GO:0006538">
    <property type="term" value="P:L-glutamate catabolic process"/>
    <property type="evidence" value="ECO:0007669"/>
    <property type="project" value="TreeGrafter"/>
</dbReference>
<evidence type="ECO:0000313" key="10">
    <source>
        <dbReference type="Proteomes" id="UP000239590"/>
    </source>
</evidence>
<keyword evidence="10" id="KW-1185">Reference proteome</keyword>
<dbReference type="PANTHER" id="PTHR11606:SF13">
    <property type="entry name" value="GLUTAMATE DEHYDROGENASE 1, MITOCHONDRIAL"/>
    <property type="match status" value="1"/>
</dbReference>
<sequence length="406" mass="44519">MKQRFNEAFKLLNISPEMYDILMVPRKQVVVGLPVTMDDGSVKVFEGIRVVHSTILGPSKGGIRFDPDVNMDEVKALAAWMTWKCAVVDIPYGGAKGGIRCNPREMSTGEIERLMRAYTGAMLDVFGPDRDIPAPDMGTSEREMAWLMDEYSKSYGMTVNAVVTGKPLVLGGSLGRKEATGRGVMTASISAMEKLRINPYRATAAVQGFGNVGSHAAALLQERGVKVLGISDVTGAYYNENGIDILKAMQYRDQHKGLLEGFSEATKITNEELLTLSVDLLVPAAKEDVITDDNAGGIQAKLIVEGANGPTSASADEIINEKGILVVPDILANAGGVTVSYFEWVQNRIGYKWTLDRINRRSDRIMKDAFDRVYNTSQEYKVPMRIAAYMVAMKKVADTYKFRGGY</sequence>
<dbReference type="GO" id="GO:0000166">
    <property type="term" value="F:nucleotide binding"/>
    <property type="evidence" value="ECO:0007669"/>
    <property type="project" value="UniProtKB-KW"/>
</dbReference>
<feature type="active site" description="Proton donor" evidence="4">
    <location>
        <position position="96"/>
    </location>
</feature>
<evidence type="ECO:0000313" key="9">
    <source>
        <dbReference type="EMBL" id="PQA60925.1"/>
    </source>
</evidence>
<dbReference type="PANTHER" id="PTHR11606">
    <property type="entry name" value="GLUTAMATE DEHYDROGENASE"/>
    <property type="match status" value="1"/>
</dbReference>
<feature type="binding site" evidence="5">
    <location>
        <position position="84"/>
    </location>
    <ligand>
        <name>substrate</name>
    </ligand>
</feature>
<dbReference type="CDD" id="cd01076">
    <property type="entry name" value="NAD_bind_1_Glu_DH"/>
    <property type="match status" value="1"/>
</dbReference>
<dbReference type="SUPFAM" id="SSF53223">
    <property type="entry name" value="Aminoacid dehydrogenase-like, N-terminal domain"/>
    <property type="match status" value="1"/>
</dbReference>
<dbReference type="Pfam" id="PF02812">
    <property type="entry name" value="ELFV_dehydrog_N"/>
    <property type="match status" value="1"/>
</dbReference>
<feature type="binding site" evidence="5">
    <location>
        <position position="180"/>
    </location>
    <ligand>
        <name>NAD(+)</name>
        <dbReference type="ChEBI" id="CHEBI:57540"/>
    </ligand>
</feature>
<feature type="binding site" evidence="5">
    <location>
        <position position="60"/>
    </location>
    <ligand>
        <name>substrate</name>
    </ligand>
</feature>
<dbReference type="InterPro" id="IPR033922">
    <property type="entry name" value="NAD_bind_Glu_DH"/>
</dbReference>
<keyword evidence="5" id="KW-0520">NAD</keyword>
<gene>
    <name evidence="9" type="ORF">C5O19_00020</name>
</gene>
<dbReference type="PROSITE" id="PS00074">
    <property type="entry name" value="GLFV_DEHYDROGENASE"/>
    <property type="match status" value="1"/>
</dbReference>
<dbReference type="OrthoDB" id="9803297at2"/>
<accession>A0A2S7IT98</accession>
<keyword evidence="2 3" id="KW-0560">Oxidoreductase</keyword>
<evidence type="ECO:0000256" key="3">
    <source>
        <dbReference type="PIRNR" id="PIRNR000185"/>
    </source>
</evidence>
<protein>
    <recommendedName>
        <fullName evidence="3">Glutamate dehydrogenase</fullName>
    </recommendedName>
</protein>
<evidence type="ECO:0000256" key="4">
    <source>
        <dbReference type="PIRSR" id="PIRSR000185-1"/>
    </source>
</evidence>
<name>A0A2S7IT98_9BACT</name>
<dbReference type="Gene3D" id="3.40.50.720">
    <property type="entry name" value="NAD(P)-binding Rossmann-like Domain"/>
    <property type="match status" value="1"/>
</dbReference>
<evidence type="ECO:0000256" key="7">
    <source>
        <dbReference type="RuleBase" id="RU004417"/>
    </source>
</evidence>
<dbReference type="PIRSF" id="PIRSF000185">
    <property type="entry name" value="Glu_DH"/>
    <property type="match status" value="1"/>
</dbReference>
<feature type="domain" description="Glutamate/phenylalanine/leucine/valine/L-tryptophan dehydrogenase C-terminal" evidence="8">
    <location>
        <begin position="173"/>
        <end position="404"/>
    </location>
</feature>
<dbReference type="GO" id="GO:0004352">
    <property type="term" value="F:glutamate dehydrogenase (NAD+) activity"/>
    <property type="evidence" value="ECO:0007669"/>
    <property type="project" value="TreeGrafter"/>
</dbReference>
<dbReference type="InterPro" id="IPR014362">
    <property type="entry name" value="Glu_DH"/>
</dbReference>
<evidence type="ECO:0000256" key="6">
    <source>
        <dbReference type="PIRSR" id="PIRSR000185-3"/>
    </source>
</evidence>
<keyword evidence="5" id="KW-0547">Nucleotide-binding</keyword>
<evidence type="ECO:0000256" key="5">
    <source>
        <dbReference type="PIRSR" id="PIRSR000185-2"/>
    </source>
</evidence>
<feature type="binding site" evidence="5">
    <location>
        <position position="211"/>
    </location>
    <ligand>
        <name>NAD(+)</name>
        <dbReference type="ChEBI" id="CHEBI:57540"/>
    </ligand>
</feature>
<dbReference type="Proteomes" id="UP000239590">
    <property type="component" value="Unassembled WGS sequence"/>
</dbReference>
<dbReference type="InterPro" id="IPR006096">
    <property type="entry name" value="Glu/Leu/Phe/Val/Trp_DH_C"/>
</dbReference>
<dbReference type="SUPFAM" id="SSF51735">
    <property type="entry name" value="NAD(P)-binding Rossmann-fold domains"/>
    <property type="match status" value="1"/>
</dbReference>
<dbReference type="InterPro" id="IPR006097">
    <property type="entry name" value="Glu/Leu/Phe/Val/Trp_DH_dimer"/>
</dbReference>
<dbReference type="EMBL" id="PTRA01000001">
    <property type="protein sequence ID" value="PQA60925.1"/>
    <property type="molecule type" value="Genomic_DNA"/>
</dbReference>
<comment type="caution">
    <text evidence="9">The sequence shown here is derived from an EMBL/GenBank/DDBJ whole genome shotgun (WGS) entry which is preliminary data.</text>
</comment>
<evidence type="ECO:0000256" key="1">
    <source>
        <dbReference type="ARBA" id="ARBA00006382"/>
    </source>
</evidence>
<dbReference type="Gene3D" id="3.40.50.10860">
    <property type="entry name" value="Leucine Dehydrogenase, chain A, domain 1"/>
    <property type="match status" value="1"/>
</dbReference>
<dbReference type="InterPro" id="IPR036291">
    <property type="entry name" value="NAD(P)-bd_dom_sf"/>
</dbReference>
<dbReference type="SMART" id="SM00839">
    <property type="entry name" value="ELFV_dehydrog"/>
    <property type="match status" value="1"/>
</dbReference>
<feature type="site" description="Important for catalysis" evidence="6">
    <location>
        <position position="136"/>
    </location>
</feature>
<dbReference type="InterPro" id="IPR033524">
    <property type="entry name" value="Glu/Leu/Phe/Val_DH_AS"/>
</dbReference>
<dbReference type="AlphaFoldDB" id="A0A2S7IT98"/>
<dbReference type="InterPro" id="IPR006095">
    <property type="entry name" value="Glu/Leu/Phe/Val/Trp_DH"/>
</dbReference>